<dbReference type="EMBL" id="JAUKPO010000034">
    <property type="protein sequence ID" value="MDO1450664.1"/>
    <property type="molecule type" value="Genomic_DNA"/>
</dbReference>
<dbReference type="RefSeq" id="WP_302041466.1">
    <property type="nucleotide sequence ID" value="NZ_JAUKPO010000034.1"/>
</dbReference>
<name>A0ABT8RFA6_9BACT</name>
<sequence>MDIKQEAQVQMYIEMVLSELEWSRYSDLILNFSFCNYQDHDMLHTLSLIDQSLISSSANRYLHYAALIIPRVCLDDYLYAEDNVCLHKDIHWQMMAFDNILPAVRWIYKQKHSYGINSEEPK</sequence>
<proteinExistence type="predicted"/>
<reference evidence="1" key="1">
    <citation type="submission" date="2023-07" db="EMBL/GenBank/DDBJ databases">
        <title>The genome sequence of Rhodocytophaga aerolata KACC 12507.</title>
        <authorList>
            <person name="Zhang X."/>
        </authorList>
    </citation>
    <scope>NUCLEOTIDE SEQUENCE</scope>
    <source>
        <strain evidence="1">KACC 12507</strain>
    </source>
</reference>
<dbReference type="Proteomes" id="UP001168528">
    <property type="component" value="Unassembled WGS sequence"/>
</dbReference>
<keyword evidence="2" id="KW-1185">Reference proteome</keyword>
<comment type="caution">
    <text evidence="1">The sequence shown here is derived from an EMBL/GenBank/DDBJ whole genome shotgun (WGS) entry which is preliminary data.</text>
</comment>
<accession>A0ABT8RFA6</accession>
<gene>
    <name evidence="1" type="ORF">Q0590_30605</name>
</gene>
<organism evidence="1 2">
    <name type="scientific">Rhodocytophaga aerolata</name>
    <dbReference type="NCBI Taxonomy" id="455078"/>
    <lineage>
        <taxon>Bacteria</taxon>
        <taxon>Pseudomonadati</taxon>
        <taxon>Bacteroidota</taxon>
        <taxon>Cytophagia</taxon>
        <taxon>Cytophagales</taxon>
        <taxon>Rhodocytophagaceae</taxon>
        <taxon>Rhodocytophaga</taxon>
    </lineage>
</organism>
<evidence type="ECO:0000313" key="1">
    <source>
        <dbReference type="EMBL" id="MDO1450664.1"/>
    </source>
</evidence>
<evidence type="ECO:0000313" key="2">
    <source>
        <dbReference type="Proteomes" id="UP001168528"/>
    </source>
</evidence>
<protein>
    <submittedName>
        <fullName evidence="1">Uncharacterized protein</fullName>
    </submittedName>
</protein>